<dbReference type="InterPro" id="IPR001063">
    <property type="entry name" value="Ribosomal_uL22"/>
</dbReference>
<protein>
    <recommendedName>
        <fullName evidence="4 6">50S ribosomal protein L22</fullName>
    </recommendedName>
</protein>
<dbReference type="NCBIfam" id="TIGR01038">
    <property type="entry name" value="uL22_arch_euk"/>
    <property type="match status" value="1"/>
</dbReference>
<dbReference type="PANTHER" id="PTHR11593:SF10">
    <property type="entry name" value="60S RIBOSOMAL PROTEIN L17"/>
    <property type="match status" value="1"/>
</dbReference>
<dbReference type="EMBL" id="CP064981">
    <property type="protein sequence ID" value="QQR92959.1"/>
    <property type="molecule type" value="Genomic_DNA"/>
</dbReference>
<dbReference type="Gene3D" id="3.90.470.10">
    <property type="entry name" value="Ribosomal protein L22/L17"/>
    <property type="match status" value="1"/>
</dbReference>
<evidence type="ECO:0000256" key="3">
    <source>
        <dbReference type="ARBA" id="ARBA00023274"/>
    </source>
</evidence>
<dbReference type="AlphaFoldDB" id="A0A7T9I1E8"/>
<accession>A0A7T9I1E8</accession>
<dbReference type="GO" id="GO:0002181">
    <property type="term" value="P:cytoplasmic translation"/>
    <property type="evidence" value="ECO:0007669"/>
    <property type="project" value="TreeGrafter"/>
</dbReference>
<gene>
    <name evidence="7" type="primary">rplV</name>
    <name evidence="7" type="ORF">IPJ89_01800</name>
</gene>
<keyword evidence="6" id="KW-0699">rRNA-binding</keyword>
<reference evidence="7" key="1">
    <citation type="submission" date="2020-11" db="EMBL/GenBank/DDBJ databases">
        <title>Connecting structure to function with the recovery of over 1000 high-quality activated sludge metagenome-assembled genomes encoding full-length rRNA genes using long-read sequencing.</title>
        <authorList>
            <person name="Singleton C.M."/>
            <person name="Petriglieri F."/>
            <person name="Kristensen J.M."/>
            <person name="Kirkegaard R.H."/>
            <person name="Michaelsen T.Y."/>
            <person name="Andersen M.H."/>
            <person name="Karst S.M."/>
            <person name="Dueholm M.S."/>
            <person name="Nielsen P.H."/>
            <person name="Albertsen M."/>
        </authorList>
    </citation>
    <scope>NUCLEOTIDE SEQUENCE</scope>
    <source>
        <strain evidence="7">Fred_18-Q3-R57-64_BAT3C.431</strain>
    </source>
</reference>
<organism evidence="7">
    <name type="scientific">Candidatus Iainarchaeum sp</name>
    <dbReference type="NCBI Taxonomy" id="3101447"/>
    <lineage>
        <taxon>Archaea</taxon>
        <taxon>Candidatus Iainarchaeota</taxon>
        <taxon>Candidatus Iainarchaeia</taxon>
        <taxon>Candidatus Iainarchaeales</taxon>
        <taxon>Candidatus Iainarchaeaceae</taxon>
        <taxon>Candidatus Iainarchaeum</taxon>
    </lineage>
</organism>
<keyword evidence="2 5" id="KW-0689">Ribosomal protein</keyword>
<dbReference type="InterPro" id="IPR036394">
    <property type="entry name" value="Ribosomal_uL22_sf"/>
</dbReference>
<evidence type="ECO:0000256" key="4">
    <source>
        <dbReference type="NCBIfam" id="TIGR01038"/>
    </source>
</evidence>
<evidence type="ECO:0000256" key="6">
    <source>
        <dbReference type="RuleBase" id="RU004007"/>
    </source>
</evidence>
<evidence type="ECO:0000256" key="2">
    <source>
        <dbReference type="ARBA" id="ARBA00022980"/>
    </source>
</evidence>
<dbReference type="GO" id="GO:0003735">
    <property type="term" value="F:structural constituent of ribosome"/>
    <property type="evidence" value="ECO:0007669"/>
    <property type="project" value="UniProtKB-UniRule"/>
</dbReference>
<comment type="similarity">
    <text evidence="1 5">Belongs to the universal ribosomal protein uL22 family.</text>
</comment>
<keyword evidence="3 5" id="KW-0687">Ribonucleoprotein</keyword>
<dbReference type="InterPro" id="IPR005721">
    <property type="entry name" value="Ribosomal_uL22_euk/arc"/>
</dbReference>
<dbReference type="SUPFAM" id="SSF54843">
    <property type="entry name" value="Ribosomal protein L22"/>
    <property type="match status" value="1"/>
</dbReference>
<keyword evidence="6" id="KW-0694">RNA-binding</keyword>
<evidence type="ECO:0000256" key="1">
    <source>
        <dbReference type="ARBA" id="ARBA00009451"/>
    </source>
</evidence>
<evidence type="ECO:0000313" key="7">
    <source>
        <dbReference type="EMBL" id="QQR92959.1"/>
    </source>
</evidence>
<dbReference type="GO" id="GO:0019843">
    <property type="term" value="F:rRNA binding"/>
    <property type="evidence" value="ECO:0007669"/>
    <property type="project" value="UniProtKB-KW"/>
</dbReference>
<name>A0A7T9I1E8_9ARCH</name>
<dbReference type="GO" id="GO:0022625">
    <property type="term" value="C:cytosolic large ribosomal subunit"/>
    <property type="evidence" value="ECO:0007669"/>
    <property type="project" value="UniProtKB-UniRule"/>
</dbReference>
<comment type="function">
    <text evidence="6">This protein binds specifically to 23S rRNA. It makes multiple contacts with different domains of the 23S rRNA in the assembled 50S subunit and ribosome.</text>
</comment>
<evidence type="ECO:0000256" key="5">
    <source>
        <dbReference type="RuleBase" id="RU004005"/>
    </source>
</evidence>
<comment type="subunit">
    <text evidence="6">Part of the 50S ribosomal subunit.</text>
</comment>
<sequence length="158" mass="17925">MSKTTFNYQGTYDDTRMARAITTNRPASVKYSLEIARCIKGKTIQDAQTFLQNIVEEKAFLPLRTYHKKIPHRKGASVFGTKSGRYPWKTCEAWQALLNSVKANADVKGLDTKKLRVVHANATHGFSRIRYQNQGRISNKAKKSKSAHLEVIVREVKA</sequence>
<dbReference type="Proteomes" id="UP000596004">
    <property type="component" value="Chromosome"/>
</dbReference>
<dbReference type="Pfam" id="PF00237">
    <property type="entry name" value="Ribosomal_L22"/>
    <property type="match status" value="1"/>
</dbReference>
<proteinExistence type="inferred from homology"/>
<dbReference type="PANTHER" id="PTHR11593">
    <property type="entry name" value="60S RIBOSOMAL PROTEIN L17"/>
    <property type="match status" value="1"/>
</dbReference>